<feature type="compositionally biased region" description="Polar residues" evidence="1">
    <location>
        <begin position="129"/>
        <end position="144"/>
    </location>
</feature>
<organism evidence="2 3">
    <name type="scientific">Adiantum capillus-veneris</name>
    <name type="common">Maidenhair fern</name>
    <dbReference type="NCBI Taxonomy" id="13818"/>
    <lineage>
        <taxon>Eukaryota</taxon>
        <taxon>Viridiplantae</taxon>
        <taxon>Streptophyta</taxon>
        <taxon>Embryophyta</taxon>
        <taxon>Tracheophyta</taxon>
        <taxon>Polypodiopsida</taxon>
        <taxon>Polypodiidae</taxon>
        <taxon>Polypodiales</taxon>
        <taxon>Pteridineae</taxon>
        <taxon>Pteridaceae</taxon>
        <taxon>Vittarioideae</taxon>
        <taxon>Adiantum</taxon>
    </lineage>
</organism>
<comment type="caution">
    <text evidence="2">The sequence shown here is derived from an EMBL/GenBank/DDBJ whole genome shotgun (WGS) entry which is preliminary data.</text>
</comment>
<dbReference type="AlphaFoldDB" id="A0A9D4VC43"/>
<feature type="compositionally biased region" description="Basic and acidic residues" evidence="1">
    <location>
        <begin position="473"/>
        <end position="490"/>
    </location>
</feature>
<accession>A0A9D4VC43</accession>
<feature type="region of interest" description="Disordered" evidence="1">
    <location>
        <begin position="460"/>
        <end position="496"/>
    </location>
</feature>
<evidence type="ECO:0000313" key="2">
    <source>
        <dbReference type="EMBL" id="KAI5083775.1"/>
    </source>
</evidence>
<feature type="region of interest" description="Disordered" evidence="1">
    <location>
        <begin position="126"/>
        <end position="160"/>
    </location>
</feature>
<reference evidence="2" key="1">
    <citation type="submission" date="2021-01" db="EMBL/GenBank/DDBJ databases">
        <title>Adiantum capillus-veneris genome.</title>
        <authorList>
            <person name="Fang Y."/>
            <person name="Liao Q."/>
        </authorList>
    </citation>
    <scope>NUCLEOTIDE SEQUENCE</scope>
    <source>
        <strain evidence="2">H3</strain>
        <tissue evidence="2">Leaf</tissue>
    </source>
</reference>
<gene>
    <name evidence="2" type="ORF">GOP47_0003518</name>
</gene>
<feature type="compositionally biased region" description="Low complexity" evidence="1">
    <location>
        <begin position="84"/>
        <end position="98"/>
    </location>
</feature>
<feature type="compositionally biased region" description="Polar residues" evidence="1">
    <location>
        <begin position="237"/>
        <end position="257"/>
    </location>
</feature>
<sequence>MEEGGLKAIGEDDISHLITVDSPFMKPEFVLDAGAAGQGCSVAPLHEEEMEGEDILTVMQRRMIQDLNERYRHRLVAGQATGTPCSSSRPSSPFVRPPRVIKNEGDDALYVKVEDLPDDVREQVRSMAAESSNIHINSSAQDGHSPSGDVDSRPSKNIPQRKLIPFSEPTRLSAQPTIEEIQMCFAQVDLAILMETRPKKQCKGQHLRPSVPRGAGGCSSNARMAAHYNNRRDRSFPTGSCTHEKSTVMSPSPSPGQHRQCPPGLQEQQQHRYAESESSETSQKYCSFSPLQDLDKADQNLAVGHHPFNLANIQPPSRMQQLLIELANSRRNSAAAAAAIMTIGSDSDQDAEQTSGAPGKAYAEQPTAAPSPSWPPFAVSNDRSSRSSERIQQNFSFLRDDFVRKLEQIQALAAVGPSVTEEVDVRSSNESKRAYQVPVWTHGGTSDGGRLGCQSRWSAGRSHDQECGMSDQSPREAGHLRFVSRERDPDIITDES</sequence>
<evidence type="ECO:0000256" key="1">
    <source>
        <dbReference type="SAM" id="MobiDB-lite"/>
    </source>
</evidence>
<feature type="region of interest" description="Disordered" evidence="1">
    <location>
        <begin position="229"/>
        <end position="285"/>
    </location>
</feature>
<feature type="region of interest" description="Disordered" evidence="1">
    <location>
        <begin position="79"/>
        <end position="100"/>
    </location>
</feature>
<evidence type="ECO:0000313" key="3">
    <source>
        <dbReference type="Proteomes" id="UP000886520"/>
    </source>
</evidence>
<dbReference type="EMBL" id="JABFUD020000002">
    <property type="protein sequence ID" value="KAI5083775.1"/>
    <property type="molecule type" value="Genomic_DNA"/>
</dbReference>
<keyword evidence="3" id="KW-1185">Reference proteome</keyword>
<dbReference type="Proteomes" id="UP000886520">
    <property type="component" value="Chromosome 3"/>
</dbReference>
<protein>
    <submittedName>
        <fullName evidence="2">Uncharacterized protein</fullName>
    </submittedName>
</protein>
<name>A0A9D4VC43_ADICA</name>
<feature type="region of interest" description="Disordered" evidence="1">
    <location>
        <begin position="345"/>
        <end position="386"/>
    </location>
</feature>
<proteinExistence type="predicted"/>
<dbReference type="OrthoDB" id="10598375at2759"/>